<feature type="compositionally biased region" description="Basic and acidic residues" evidence="1">
    <location>
        <begin position="133"/>
        <end position="143"/>
    </location>
</feature>
<gene>
    <name evidence="2" type="ORF">HZU40_00665</name>
</gene>
<reference evidence="2 3" key="1">
    <citation type="submission" date="2020-07" db="EMBL/GenBank/DDBJ databases">
        <title>Draft genome sequence of four isobutane-metabolizing strains capable of cometabolically degrading diverse ether contaminants.</title>
        <authorList>
            <person name="Chen W."/>
            <person name="Faulkner N."/>
            <person name="Smith C."/>
            <person name="Hyman M."/>
        </authorList>
    </citation>
    <scope>NUCLEOTIDE SEQUENCE [LARGE SCALE GENOMIC DNA]</scope>
    <source>
        <strain evidence="2 3">2A</strain>
        <plasmid evidence="2 3">unnamed2</plasmid>
    </source>
</reference>
<evidence type="ECO:0000313" key="2">
    <source>
        <dbReference type="EMBL" id="QNJ90001.1"/>
    </source>
</evidence>
<protein>
    <submittedName>
        <fullName evidence="2">Uncharacterized protein</fullName>
    </submittedName>
</protein>
<organism evidence="2 3">
    <name type="scientific">Mycolicibacterium fluoranthenivorans</name>
    <dbReference type="NCBI Taxonomy" id="258505"/>
    <lineage>
        <taxon>Bacteria</taxon>
        <taxon>Bacillati</taxon>
        <taxon>Actinomycetota</taxon>
        <taxon>Actinomycetes</taxon>
        <taxon>Mycobacteriales</taxon>
        <taxon>Mycobacteriaceae</taxon>
        <taxon>Mycolicibacterium</taxon>
    </lineage>
</organism>
<proteinExistence type="predicted"/>
<evidence type="ECO:0000256" key="1">
    <source>
        <dbReference type="SAM" id="MobiDB-lite"/>
    </source>
</evidence>
<dbReference type="Proteomes" id="UP000515498">
    <property type="component" value="Plasmid unnamed2"/>
</dbReference>
<dbReference type="KEGG" id="mflu:HZU40_00665"/>
<name>A0A7G8P6N5_9MYCO</name>
<dbReference type="AlphaFoldDB" id="A0A7G8P6N5"/>
<sequence>MATSTITFRTDRGAVVYSALERPQPEEPGGVADGLLGGEPSLVAIVREILAGSLPKRVRVAEPNLDYVFTDGRDTLADVAAAMLVAGNGRGRLSDAGWDALDAAIADRQARTTTATAESPGQPPGAGPAAHAKWLDRVDVDDD</sequence>
<geneLocation type="plasmid" evidence="2 3">
    <name>unnamed2</name>
</geneLocation>
<dbReference type="RefSeq" id="WP_187095153.1">
    <property type="nucleotide sequence ID" value="NZ_CP059893.1"/>
</dbReference>
<feature type="region of interest" description="Disordered" evidence="1">
    <location>
        <begin position="109"/>
        <end position="143"/>
    </location>
</feature>
<accession>A0A7G8P6N5</accession>
<dbReference type="EMBL" id="CP059893">
    <property type="protein sequence ID" value="QNJ90001.1"/>
    <property type="molecule type" value="Genomic_DNA"/>
</dbReference>
<keyword evidence="2" id="KW-0614">Plasmid</keyword>
<evidence type="ECO:0000313" key="3">
    <source>
        <dbReference type="Proteomes" id="UP000515498"/>
    </source>
</evidence>